<feature type="non-terminal residue" evidence="4">
    <location>
        <position position="1"/>
    </location>
</feature>
<evidence type="ECO:0000256" key="2">
    <source>
        <dbReference type="ARBA" id="ARBA00023242"/>
    </source>
</evidence>
<proteinExistence type="predicted"/>
<feature type="region of interest" description="Disordered" evidence="3">
    <location>
        <begin position="1865"/>
        <end position="1886"/>
    </location>
</feature>
<dbReference type="InterPro" id="IPR011990">
    <property type="entry name" value="TPR-like_helical_dom_sf"/>
</dbReference>
<comment type="caution">
    <text evidence="4">The sequence shown here is derived from an EMBL/GenBank/DDBJ whole genome shotgun (WGS) entry which is preliminary data.</text>
</comment>
<sequence>FSIAAINDTDIRSQWEPLAPTKEAQEFHLSQTYHEGLTKLQAKEYEKARELLESVLKDPLMSTSQVDSNASDGHLLQLRFLALKNLAAVFLQQGSSHYENALNCYLQAVEIDTKDSVVWNQLGTLSCSMGLLRNCMEKLLEVLIAIGDEVACLSVAELILRHWPSHSRALHVKRTIEDAEPVPFAPRGIDKLEPKHVRLKFCGKRRSSEGNIEDGVPLKRLKLNAELHLAEASWAALSDAILEILRPLAGNGPEQGAEKSCRSGDIRLIINLPSSSKNVMGFQERKEFNNAPDGENSSIDNCNLEKTNGSREKEATTFEDQPHERRSTRLETLRSRKPGKEESDFATSKDLAKVVSQFLEPFILVGSGVEDSECADTCSLPGSGISVSPSNTEYNDVKRFVEETSNNNGAYHIAHLLLENFASKCLPNRVTFIKFLELEKLTRHWGLDRSPECSLFLAELYHDFGLCSSSSSEMSDFVSESSYHLCKIIESVALDYPFHLSGGSEIGNQSLTSASQSTSNLLVDNSIRNSQLENSILVKKSSFWVRFYWLSAQLSIVEGNNAKAHEELCVALILLTHKKDTDGPVGSVCLPHCKLIKELTVDRVLHEINLLKIDYLMQRSVSKMIEKNMYIECINLLRPLLFSTKDVVLDALSFSKGDGEGVKSVEISALDTIIKACQKTKPMDSELYLNCHRKKLQILAVAAGMEECLDSDKPFHKKSRSKTIVSETESKESTTKHWSSLVEEVKAVAYCVSQVKACIDQNGQPSDTNIFMGIIGDFQSLLLAIMCNIANHNLYKKSSGLATLDETECRQRCCFIGAAIAFCKLQHLNASVSIKNQVDLIVAIHDLLAEYEMCCAGEGVKGEEGTFLKFAIKHLLALDMKLKSNLHSSNKGQQINHEQLSQDNLIKISPNGLKLDLNVEIGETEIVETKTVERNTLEGRTLQEISSLESPRKNNEVDSGKVDSDGSDKKPMQVEKAGGELLESGIELTEDERDELVMAIDNALDQCFYCLYGLNLRSDSSYEDDLVLHKNSCRVDYQTKEQCADVFQYILPYAKASSKTGLTKLRRVLRTIRKHYPHPPEDVLAENVIDKFLDDPNLCEDKLSEEAGTHGFLDLIKKMAFTNVGGFKHLKAQSAASSEPYVEVYSNLYYYLAQSEEMSATDKWPGFVLTKEGEEFVEQNARLYKYDLLFNPLRFESWQKLANIYDEEVDLLLNDGSKHINVMGWRKSASLPQRVETSRRRSRRCLLMSLALAKTSMQQSEIHELLALVCYDSLQNVVPFYDQRLVLPPKDAVWRTFCQNSKRHFEKAFAHKEDWSHAFYLGKLCEKLGYSPETSFSYYDKAITLNPTAVDPVYRMHASRLKLLYRGGKRNLEALKVVAAYSFTQLTKETVMELLGKLSPEILHSPVDIRNKPQASSEECRHVESHHLEEAWNVLYSDCLSGLEVCVEGDLKHFHKARYMLSKGLYLRGDSERAKNELSFCFKSSRSSFTVNMWEIDGMVKKGRRKTPGSSGNKRALEVNLPESSRKFITCIRKYMLFYLKLLEETGDLCTLDRAYISLRADKRFSLCLEDLVPVALGRIVKALMSSMQEAGRSGPSSTSSLEQQLEKMFSLFMEQGSLWPDLCSLPDIKSPELSESSLYGYLHRYIHLLEKNSRTETLEGINERIRKRFKNPKLSNSNCAKVCKHASVAWFRSLVISLASITPLQPEVPLDAQPLNPSDNTMEKNQLLRVDLQTNELWNYSLEDPMLLKDLETKWTPLLSKLKNVIVKKVLEENMEAANTLLKCSYNFYRDSSCITLPSAINLYLVPSGLTMEAQCLPGIGGVEALELSIPRKLLLWAYTLLHGRCANILAVVKHCEENAKSKMKKTASAPSNTSNATATPQTEL</sequence>
<protein>
    <submittedName>
        <fullName evidence="4">Uncharacterized protein</fullName>
    </submittedName>
</protein>
<dbReference type="PANTHER" id="PTHR15502:SF7">
    <property type="entry name" value="CALCINEURIN-BINDING PROTEIN CABIN-1"/>
    <property type="match status" value="1"/>
</dbReference>
<evidence type="ECO:0000313" key="4">
    <source>
        <dbReference type="EMBL" id="KAK6927325.1"/>
    </source>
</evidence>
<evidence type="ECO:0000256" key="1">
    <source>
        <dbReference type="ARBA" id="ARBA00004123"/>
    </source>
</evidence>
<dbReference type="SUPFAM" id="SSF48452">
    <property type="entry name" value="TPR-like"/>
    <property type="match status" value="1"/>
</dbReference>
<evidence type="ECO:0000313" key="5">
    <source>
        <dbReference type="Proteomes" id="UP001370490"/>
    </source>
</evidence>
<dbReference type="EMBL" id="JBAMMX010000014">
    <property type="protein sequence ID" value="KAK6927325.1"/>
    <property type="molecule type" value="Genomic_DNA"/>
</dbReference>
<keyword evidence="5" id="KW-1185">Reference proteome</keyword>
<feature type="compositionally biased region" description="Basic and acidic residues" evidence="3">
    <location>
        <begin position="950"/>
        <end position="973"/>
    </location>
</feature>
<dbReference type="GO" id="GO:0031491">
    <property type="term" value="F:nucleosome binding"/>
    <property type="evidence" value="ECO:0007669"/>
    <property type="project" value="TreeGrafter"/>
</dbReference>
<dbReference type="Gene3D" id="1.25.40.10">
    <property type="entry name" value="Tetratricopeptide repeat domain"/>
    <property type="match status" value="1"/>
</dbReference>
<accession>A0AAN8V4E5</accession>
<feature type="region of interest" description="Disordered" evidence="3">
    <location>
        <begin position="941"/>
        <end position="983"/>
    </location>
</feature>
<feature type="region of interest" description="Disordered" evidence="3">
    <location>
        <begin position="288"/>
        <end position="346"/>
    </location>
</feature>
<feature type="compositionally biased region" description="Polar residues" evidence="3">
    <location>
        <begin position="295"/>
        <end position="307"/>
    </location>
</feature>
<name>A0AAN8V4E5_9MAGN</name>
<dbReference type="PANTHER" id="PTHR15502">
    <property type="entry name" value="CALCINEURIN-BINDING PROTEIN CABIN 1-RELATED"/>
    <property type="match status" value="1"/>
</dbReference>
<feature type="compositionally biased region" description="Basic and acidic residues" evidence="3">
    <location>
        <begin position="308"/>
        <end position="343"/>
    </location>
</feature>
<organism evidence="4 5">
    <name type="scientific">Dillenia turbinata</name>
    <dbReference type="NCBI Taxonomy" id="194707"/>
    <lineage>
        <taxon>Eukaryota</taxon>
        <taxon>Viridiplantae</taxon>
        <taxon>Streptophyta</taxon>
        <taxon>Embryophyta</taxon>
        <taxon>Tracheophyta</taxon>
        <taxon>Spermatophyta</taxon>
        <taxon>Magnoliopsida</taxon>
        <taxon>eudicotyledons</taxon>
        <taxon>Gunneridae</taxon>
        <taxon>Pentapetalae</taxon>
        <taxon>Dilleniales</taxon>
        <taxon>Dilleniaceae</taxon>
        <taxon>Dillenia</taxon>
    </lineage>
</organism>
<dbReference type="InterPro" id="IPR033053">
    <property type="entry name" value="Hir3/CABIN1"/>
</dbReference>
<evidence type="ECO:0000256" key="3">
    <source>
        <dbReference type="SAM" id="MobiDB-lite"/>
    </source>
</evidence>
<dbReference type="Proteomes" id="UP001370490">
    <property type="component" value="Unassembled WGS sequence"/>
</dbReference>
<gene>
    <name evidence="4" type="ORF">RJ641_005916</name>
</gene>
<reference evidence="4 5" key="1">
    <citation type="submission" date="2023-12" db="EMBL/GenBank/DDBJ databases">
        <title>A high-quality genome assembly for Dillenia turbinata (Dilleniales).</title>
        <authorList>
            <person name="Chanderbali A."/>
        </authorList>
    </citation>
    <scope>NUCLEOTIDE SEQUENCE [LARGE SCALE GENOMIC DNA]</scope>
    <source>
        <strain evidence="4">LSX21</strain>
        <tissue evidence="4">Leaf</tissue>
    </source>
</reference>
<dbReference type="GO" id="GO:0005634">
    <property type="term" value="C:nucleus"/>
    <property type="evidence" value="ECO:0007669"/>
    <property type="project" value="UniProtKB-SubCell"/>
</dbReference>
<keyword evidence="2" id="KW-0539">Nucleus</keyword>
<comment type="subcellular location">
    <subcellularLocation>
        <location evidence="1">Nucleus</location>
    </subcellularLocation>
</comment>
<feature type="compositionally biased region" description="Low complexity" evidence="3">
    <location>
        <begin position="1868"/>
        <end position="1886"/>
    </location>
</feature>
<dbReference type="GO" id="GO:0006325">
    <property type="term" value="P:chromatin organization"/>
    <property type="evidence" value="ECO:0007669"/>
    <property type="project" value="InterPro"/>
</dbReference>